<keyword evidence="2" id="KW-0808">Transferase</keyword>
<dbReference type="Proteomes" id="UP001141434">
    <property type="component" value="Unassembled WGS sequence"/>
</dbReference>
<dbReference type="InterPro" id="IPR001245">
    <property type="entry name" value="Ser-Thr/Tyr_kinase_cat_dom"/>
</dbReference>
<dbReference type="InterPro" id="IPR011009">
    <property type="entry name" value="Kinase-like_dom_sf"/>
</dbReference>
<evidence type="ECO:0000259" key="1">
    <source>
        <dbReference type="PROSITE" id="PS50011"/>
    </source>
</evidence>
<reference evidence="2" key="1">
    <citation type="submission" date="2022-11" db="EMBL/GenBank/DDBJ databases">
        <authorList>
            <person name="Petersen C."/>
        </authorList>
    </citation>
    <scope>NUCLEOTIDE SEQUENCE</scope>
    <source>
        <strain evidence="2">IBT 34128</strain>
    </source>
</reference>
<accession>A0A9W9JTY3</accession>
<keyword evidence="3" id="KW-1185">Reference proteome</keyword>
<dbReference type="PROSITE" id="PS50011">
    <property type="entry name" value="PROTEIN_KINASE_DOM"/>
    <property type="match status" value="1"/>
</dbReference>
<dbReference type="InterPro" id="IPR000719">
    <property type="entry name" value="Prot_kinase_dom"/>
</dbReference>
<sequence>MRLNIIGAGQFSIIHKLSDTVVRKVPADKSYFYSARAVEIEGRVYGHLGRNKRIARCINWGDDFVDLRYERKGDLETYLKNTRLTDHAKYRIARQAIKAVAFIHKKDVIHSDLSARQFLMDKKYNIRLSDFGGSSLQGSEAIVMENASHFLPRDEDSSNSVQSDLFALGSTIYEILLGKKPYEGAEEDDIQRYFSQGVFPTLEEIRNWQWENVIRKCWKCEYDCASDILKDTLSPSCFMRVFARI</sequence>
<dbReference type="Pfam" id="PF07714">
    <property type="entry name" value="PK_Tyr_Ser-Thr"/>
    <property type="match status" value="1"/>
</dbReference>
<reference evidence="2" key="2">
    <citation type="journal article" date="2023" name="IMA Fungus">
        <title>Comparative genomic study of the Penicillium genus elucidates a diverse pangenome and 15 lateral gene transfer events.</title>
        <authorList>
            <person name="Petersen C."/>
            <person name="Sorensen T."/>
            <person name="Nielsen M.R."/>
            <person name="Sondergaard T.E."/>
            <person name="Sorensen J.L."/>
            <person name="Fitzpatrick D.A."/>
            <person name="Frisvad J.C."/>
            <person name="Nielsen K.L."/>
        </authorList>
    </citation>
    <scope>NUCLEOTIDE SEQUENCE</scope>
    <source>
        <strain evidence="2">IBT 34128</strain>
    </source>
</reference>
<evidence type="ECO:0000313" key="3">
    <source>
        <dbReference type="Proteomes" id="UP001141434"/>
    </source>
</evidence>
<protein>
    <submittedName>
        <fullName evidence="2">Kinase-like protein</fullName>
    </submittedName>
</protein>
<evidence type="ECO:0000313" key="2">
    <source>
        <dbReference type="EMBL" id="KAJ5081525.1"/>
    </source>
</evidence>
<dbReference type="OrthoDB" id="1668230at2759"/>
<organism evidence="2 3">
    <name type="scientific">Penicillium alfredii</name>
    <dbReference type="NCBI Taxonomy" id="1506179"/>
    <lineage>
        <taxon>Eukaryota</taxon>
        <taxon>Fungi</taxon>
        <taxon>Dikarya</taxon>
        <taxon>Ascomycota</taxon>
        <taxon>Pezizomycotina</taxon>
        <taxon>Eurotiomycetes</taxon>
        <taxon>Eurotiomycetidae</taxon>
        <taxon>Eurotiales</taxon>
        <taxon>Aspergillaceae</taxon>
        <taxon>Penicillium</taxon>
    </lineage>
</organism>
<feature type="domain" description="Protein kinase" evidence="1">
    <location>
        <begin position="1"/>
        <end position="245"/>
    </location>
</feature>
<keyword evidence="2" id="KW-0418">Kinase</keyword>
<dbReference type="PANTHER" id="PTHR24362:SF309">
    <property type="entry name" value="PROTEIN KINASE DOMAIN-CONTAINING PROTEIN"/>
    <property type="match status" value="1"/>
</dbReference>
<proteinExistence type="predicted"/>
<dbReference type="AlphaFoldDB" id="A0A9W9JTY3"/>
<dbReference type="GO" id="GO:0004672">
    <property type="term" value="F:protein kinase activity"/>
    <property type="evidence" value="ECO:0007669"/>
    <property type="project" value="InterPro"/>
</dbReference>
<dbReference type="Gene3D" id="1.10.510.10">
    <property type="entry name" value="Transferase(Phosphotransferase) domain 1"/>
    <property type="match status" value="1"/>
</dbReference>
<name>A0A9W9JTY3_9EURO</name>
<dbReference type="EMBL" id="JAPMSZ010000012">
    <property type="protein sequence ID" value="KAJ5081525.1"/>
    <property type="molecule type" value="Genomic_DNA"/>
</dbReference>
<dbReference type="GeneID" id="81399483"/>
<gene>
    <name evidence="2" type="ORF">NUU61_009789</name>
</gene>
<dbReference type="GO" id="GO:0005524">
    <property type="term" value="F:ATP binding"/>
    <property type="evidence" value="ECO:0007669"/>
    <property type="project" value="InterPro"/>
</dbReference>
<dbReference type="PANTHER" id="PTHR24362">
    <property type="entry name" value="SERINE/THREONINE-PROTEIN KINASE NEK"/>
    <property type="match status" value="1"/>
</dbReference>
<comment type="caution">
    <text evidence="2">The sequence shown here is derived from an EMBL/GenBank/DDBJ whole genome shotgun (WGS) entry which is preliminary data.</text>
</comment>
<dbReference type="RefSeq" id="XP_056506812.1">
    <property type="nucleotide sequence ID" value="XM_056660314.1"/>
</dbReference>
<dbReference type="SUPFAM" id="SSF56112">
    <property type="entry name" value="Protein kinase-like (PK-like)"/>
    <property type="match status" value="1"/>
</dbReference>